<dbReference type="Pfam" id="PF05296">
    <property type="entry name" value="TAS2R"/>
    <property type="match status" value="1"/>
</dbReference>
<dbReference type="Proteomes" id="UP000694569">
    <property type="component" value="Unplaced"/>
</dbReference>
<name>A0A8C5RAP9_9ANUR</name>
<evidence type="ECO:0000256" key="10">
    <source>
        <dbReference type="ARBA" id="ARBA00023224"/>
    </source>
</evidence>
<dbReference type="GO" id="GO:0016020">
    <property type="term" value="C:membrane"/>
    <property type="evidence" value="ECO:0007669"/>
    <property type="project" value="UniProtKB-SubCell"/>
</dbReference>
<evidence type="ECO:0000256" key="2">
    <source>
        <dbReference type="ARBA" id="ARBA00007376"/>
    </source>
</evidence>
<comment type="similarity">
    <text evidence="2 11">Belongs to the G-protein coupled receptor T2R family.</text>
</comment>
<dbReference type="Ensembl" id="ENSLLET00000050903.1">
    <property type="protein sequence ID" value="ENSLLEP00000048991.1"/>
    <property type="gene ID" value="ENSLLEG00000030844.1"/>
</dbReference>
<protein>
    <recommendedName>
        <fullName evidence="12">Taste receptor type 2</fullName>
    </recommendedName>
</protein>
<evidence type="ECO:0000313" key="15">
    <source>
        <dbReference type="Proteomes" id="UP000694569"/>
    </source>
</evidence>
<evidence type="ECO:0000256" key="7">
    <source>
        <dbReference type="ARBA" id="ARBA00023040"/>
    </source>
</evidence>
<comment type="subcellular location">
    <subcellularLocation>
        <location evidence="1 12">Membrane</location>
        <topology evidence="1 12">Multi-pass membrane protein</topology>
    </subcellularLocation>
</comment>
<keyword evidence="3 12" id="KW-0919">Taste</keyword>
<evidence type="ECO:0000313" key="14">
    <source>
        <dbReference type="Ensembl" id="ENSLLEP00000048991.1"/>
    </source>
</evidence>
<dbReference type="GO" id="GO:0033038">
    <property type="term" value="F:bitter taste receptor activity"/>
    <property type="evidence" value="ECO:0007669"/>
    <property type="project" value="InterPro"/>
</dbReference>
<dbReference type="SUPFAM" id="SSF81321">
    <property type="entry name" value="Family A G protein-coupled receptor-like"/>
    <property type="match status" value="1"/>
</dbReference>
<evidence type="ECO:0000256" key="13">
    <source>
        <dbReference type="SAM" id="Phobius"/>
    </source>
</evidence>
<feature type="transmembrane region" description="Helical" evidence="13">
    <location>
        <begin position="6"/>
        <end position="27"/>
    </location>
</feature>
<evidence type="ECO:0000256" key="9">
    <source>
        <dbReference type="ARBA" id="ARBA00023170"/>
    </source>
</evidence>
<feature type="transmembrane region" description="Helical" evidence="13">
    <location>
        <begin position="47"/>
        <end position="72"/>
    </location>
</feature>
<accession>A0A8C5RAP9</accession>
<evidence type="ECO:0000256" key="6">
    <source>
        <dbReference type="ARBA" id="ARBA00022989"/>
    </source>
</evidence>
<keyword evidence="8 12" id="KW-0472">Membrane</keyword>
<evidence type="ECO:0000256" key="12">
    <source>
        <dbReference type="RuleBase" id="RU004424"/>
    </source>
</evidence>
<sequence>MSPLVNIAIRILEMIALTAAVSGSLFIIRVNLQQWIKNKLLKLSDQLIPWISISNVSYGLIRVIMLILKIYFPGAFSFQLKIKVYMIFNYIFISYNLWLCTWLCVYICLKILNLQNRFYITLRFHDLFLWILIPSVLGSLPISIPLAFGIQKRVLSNKTLDDLNQTPPLARSAEFIVYATVSTAGFLLCSVSALTIVFSLLRHIINLRRNSHCLKGSSIKSHVKAATTVFLLLAANDLSLIFILIPVLQIDKMQWILISMTLYSLLQCMSFLNLIAGNAILNKALREGLKNCLCSQRK</sequence>
<keyword evidence="10 12" id="KW-0807">Transducer</keyword>
<dbReference type="PANTHER" id="PTHR11394">
    <property type="entry name" value="TASTE RECEPTOR TYPE 2"/>
    <property type="match status" value="1"/>
</dbReference>
<feature type="transmembrane region" description="Helical" evidence="13">
    <location>
        <begin position="254"/>
        <end position="276"/>
    </location>
</feature>
<keyword evidence="15" id="KW-1185">Reference proteome</keyword>
<organism evidence="14 15">
    <name type="scientific">Leptobrachium leishanense</name>
    <name type="common">Leishan spiny toad</name>
    <dbReference type="NCBI Taxonomy" id="445787"/>
    <lineage>
        <taxon>Eukaryota</taxon>
        <taxon>Metazoa</taxon>
        <taxon>Chordata</taxon>
        <taxon>Craniata</taxon>
        <taxon>Vertebrata</taxon>
        <taxon>Euteleostomi</taxon>
        <taxon>Amphibia</taxon>
        <taxon>Batrachia</taxon>
        <taxon>Anura</taxon>
        <taxon>Pelobatoidea</taxon>
        <taxon>Megophryidae</taxon>
        <taxon>Leptobrachium</taxon>
    </lineage>
</organism>
<evidence type="ECO:0000256" key="8">
    <source>
        <dbReference type="ARBA" id="ARBA00023136"/>
    </source>
</evidence>
<reference evidence="14" key="1">
    <citation type="submission" date="2025-08" db="UniProtKB">
        <authorList>
            <consortium name="Ensembl"/>
        </authorList>
    </citation>
    <scope>IDENTIFICATION</scope>
</reference>
<keyword evidence="6 13" id="KW-1133">Transmembrane helix</keyword>
<keyword evidence="7 12" id="KW-0297">G-protein coupled receptor</keyword>
<dbReference type="PANTHER" id="PTHR11394:SF159">
    <property type="entry name" value="TASTE RECEPTOR TYPE 2"/>
    <property type="match status" value="1"/>
</dbReference>
<dbReference type="GeneTree" id="ENSGT01010000229340"/>
<dbReference type="InterPro" id="IPR007960">
    <property type="entry name" value="TAS2R"/>
</dbReference>
<feature type="transmembrane region" description="Helical" evidence="13">
    <location>
        <begin position="175"/>
        <end position="201"/>
    </location>
</feature>
<evidence type="ECO:0000256" key="11">
    <source>
        <dbReference type="RuleBase" id="RU004423"/>
    </source>
</evidence>
<reference evidence="14" key="2">
    <citation type="submission" date="2025-09" db="UniProtKB">
        <authorList>
            <consortium name="Ensembl"/>
        </authorList>
    </citation>
    <scope>IDENTIFICATION</scope>
</reference>
<proteinExistence type="inferred from homology"/>
<keyword evidence="5 12" id="KW-0812">Transmembrane</keyword>
<dbReference type="OrthoDB" id="9044065at2759"/>
<evidence type="ECO:0000256" key="1">
    <source>
        <dbReference type="ARBA" id="ARBA00004141"/>
    </source>
</evidence>
<dbReference type="GO" id="GO:0004930">
    <property type="term" value="F:G protein-coupled receptor activity"/>
    <property type="evidence" value="ECO:0007669"/>
    <property type="project" value="UniProtKB-KW"/>
</dbReference>
<evidence type="ECO:0000256" key="5">
    <source>
        <dbReference type="ARBA" id="ARBA00022692"/>
    </source>
</evidence>
<keyword evidence="9 12" id="KW-0675">Receptor</keyword>
<feature type="transmembrane region" description="Helical" evidence="13">
    <location>
        <begin position="84"/>
        <end position="107"/>
    </location>
</feature>
<keyword evidence="4 12" id="KW-0716">Sensory transduction</keyword>
<evidence type="ECO:0000256" key="4">
    <source>
        <dbReference type="ARBA" id="ARBA00022606"/>
    </source>
</evidence>
<feature type="transmembrane region" description="Helical" evidence="13">
    <location>
        <begin position="222"/>
        <end position="248"/>
    </location>
</feature>
<feature type="transmembrane region" description="Helical" evidence="13">
    <location>
        <begin position="127"/>
        <end position="150"/>
    </location>
</feature>
<evidence type="ECO:0000256" key="3">
    <source>
        <dbReference type="ARBA" id="ARBA00022480"/>
    </source>
</evidence>
<dbReference type="AlphaFoldDB" id="A0A8C5RAP9"/>